<dbReference type="EMBL" id="SMKZ01000013">
    <property type="protein sequence ID" value="TDE10685.1"/>
    <property type="molecule type" value="Genomic_DNA"/>
</dbReference>
<name>A0A4R5DIS7_9ACTN</name>
<comment type="catalytic activity">
    <reaction evidence="1">
        <text>beta-D-ribopyranose = beta-D-ribofuranose</text>
        <dbReference type="Rhea" id="RHEA:25432"/>
        <dbReference type="ChEBI" id="CHEBI:27476"/>
        <dbReference type="ChEBI" id="CHEBI:47002"/>
        <dbReference type="EC" id="5.4.99.62"/>
    </reaction>
</comment>
<keyword evidence="5" id="KW-0119">Carbohydrate metabolism</keyword>
<protein>
    <recommendedName>
        <fullName evidence="2">D-ribose pyranase</fullName>
        <ecNumber evidence="2">5.4.99.62</ecNumber>
    </recommendedName>
</protein>
<dbReference type="Proteomes" id="UP000294739">
    <property type="component" value="Unassembled WGS sequence"/>
</dbReference>
<evidence type="ECO:0000256" key="3">
    <source>
        <dbReference type="ARBA" id="ARBA00022490"/>
    </source>
</evidence>
<dbReference type="GO" id="GO:0048029">
    <property type="term" value="F:monosaccharide binding"/>
    <property type="evidence" value="ECO:0007669"/>
    <property type="project" value="InterPro"/>
</dbReference>
<dbReference type="RefSeq" id="WP_131894492.1">
    <property type="nucleotide sequence ID" value="NZ_SMKZ01000013.1"/>
</dbReference>
<keyword evidence="4 6" id="KW-0413">Isomerase</keyword>
<evidence type="ECO:0000313" key="7">
    <source>
        <dbReference type="Proteomes" id="UP000294739"/>
    </source>
</evidence>
<keyword evidence="7" id="KW-1185">Reference proteome</keyword>
<dbReference type="OrthoDB" id="9805009at2"/>
<dbReference type="GO" id="GO:0016872">
    <property type="term" value="F:intramolecular lyase activity"/>
    <property type="evidence" value="ECO:0007669"/>
    <property type="project" value="InterPro"/>
</dbReference>
<accession>A0A4R5DIS7</accession>
<dbReference type="InParanoid" id="A0A4R5DIS7"/>
<sequence>MRADGLWHPRLVQVIAAMGHTDILVVADAGLPVPPGVEAIDLLWSRRWPPLLPVLRGIVAELVVERAIIAEEAKDPDLVGSIEHALTGLPIMRTSHKELKDTCRRARAVVRTGEDTPYANVVLHAGVPF</sequence>
<dbReference type="PANTHER" id="PTHR37831">
    <property type="entry name" value="D-RIBOSE PYRANASE"/>
    <property type="match status" value="1"/>
</dbReference>
<dbReference type="InterPro" id="IPR007721">
    <property type="entry name" value="RbsD_FucU"/>
</dbReference>
<evidence type="ECO:0000256" key="5">
    <source>
        <dbReference type="ARBA" id="ARBA00023277"/>
    </source>
</evidence>
<evidence type="ECO:0000256" key="4">
    <source>
        <dbReference type="ARBA" id="ARBA00023235"/>
    </source>
</evidence>
<dbReference type="InterPro" id="IPR023750">
    <property type="entry name" value="RbsD-like_sf"/>
</dbReference>
<dbReference type="PANTHER" id="PTHR37831:SF1">
    <property type="entry name" value="D-RIBOSE PYRANASE"/>
    <property type="match status" value="1"/>
</dbReference>
<dbReference type="GO" id="GO:0062193">
    <property type="term" value="F:D-ribose pyranase activity"/>
    <property type="evidence" value="ECO:0007669"/>
    <property type="project" value="UniProtKB-EC"/>
</dbReference>
<dbReference type="GO" id="GO:0005829">
    <property type="term" value="C:cytosol"/>
    <property type="evidence" value="ECO:0007669"/>
    <property type="project" value="TreeGrafter"/>
</dbReference>
<organism evidence="6 7">
    <name type="scientific">Jiangella asiatica</name>
    <dbReference type="NCBI Taxonomy" id="2530372"/>
    <lineage>
        <taxon>Bacteria</taxon>
        <taxon>Bacillati</taxon>
        <taxon>Actinomycetota</taxon>
        <taxon>Actinomycetes</taxon>
        <taxon>Jiangellales</taxon>
        <taxon>Jiangellaceae</taxon>
        <taxon>Jiangella</taxon>
    </lineage>
</organism>
<dbReference type="InterPro" id="IPR023064">
    <property type="entry name" value="D-ribose_pyranase"/>
</dbReference>
<dbReference type="AlphaFoldDB" id="A0A4R5DIS7"/>
<dbReference type="Pfam" id="PF05025">
    <property type="entry name" value="RbsD_FucU"/>
    <property type="match status" value="1"/>
</dbReference>
<keyword evidence="3" id="KW-0963">Cytoplasm</keyword>
<evidence type="ECO:0000313" key="6">
    <source>
        <dbReference type="EMBL" id="TDE10685.1"/>
    </source>
</evidence>
<evidence type="ECO:0000256" key="2">
    <source>
        <dbReference type="ARBA" id="ARBA00012862"/>
    </source>
</evidence>
<dbReference type="Gene3D" id="3.40.1650.10">
    <property type="entry name" value="RbsD-like domain"/>
    <property type="match status" value="1"/>
</dbReference>
<evidence type="ECO:0000256" key="1">
    <source>
        <dbReference type="ARBA" id="ARBA00000223"/>
    </source>
</evidence>
<dbReference type="NCBIfam" id="NF008761">
    <property type="entry name" value="PRK11797.1"/>
    <property type="match status" value="1"/>
</dbReference>
<comment type="caution">
    <text evidence="6">The sequence shown here is derived from an EMBL/GenBank/DDBJ whole genome shotgun (WGS) entry which is preliminary data.</text>
</comment>
<gene>
    <name evidence="6" type="ORF">E1269_11470</name>
</gene>
<dbReference type="SUPFAM" id="SSF102546">
    <property type="entry name" value="RbsD-like"/>
    <property type="match status" value="1"/>
</dbReference>
<dbReference type="GO" id="GO:0019303">
    <property type="term" value="P:D-ribose catabolic process"/>
    <property type="evidence" value="ECO:0007669"/>
    <property type="project" value="TreeGrafter"/>
</dbReference>
<proteinExistence type="predicted"/>
<reference evidence="6 7" key="1">
    <citation type="submission" date="2019-03" db="EMBL/GenBank/DDBJ databases">
        <title>Draft genome sequences of novel Actinobacteria.</title>
        <authorList>
            <person name="Sahin N."/>
            <person name="Ay H."/>
            <person name="Saygin H."/>
        </authorList>
    </citation>
    <scope>NUCLEOTIDE SEQUENCE [LARGE SCALE GENOMIC DNA]</scope>
    <source>
        <strain evidence="6 7">5K138</strain>
    </source>
</reference>
<dbReference type="EC" id="5.4.99.62" evidence="2"/>